<dbReference type="Proteomes" id="UP000217784">
    <property type="component" value="Unassembled WGS sequence"/>
</dbReference>
<dbReference type="GO" id="GO:0019878">
    <property type="term" value="P:lysine biosynthetic process via aminoadipic acid"/>
    <property type="evidence" value="ECO:0007669"/>
    <property type="project" value="TreeGrafter"/>
</dbReference>
<dbReference type="GO" id="GO:0008897">
    <property type="term" value="F:holo-[acyl-carrier-protein] synthase activity"/>
    <property type="evidence" value="ECO:0007669"/>
    <property type="project" value="InterPro"/>
</dbReference>
<reference evidence="3 4" key="1">
    <citation type="journal article" date="2017" name="BMC Genomics">
        <title>Genomic analysis of methanogenic archaea reveals a shift towards energy conservation.</title>
        <authorList>
            <person name="Gilmore S.P."/>
            <person name="Henske J.K."/>
            <person name="Sexton J.A."/>
            <person name="Solomon K.V."/>
            <person name="Seppala S."/>
            <person name="Yoo J.I."/>
            <person name="Huyett L.M."/>
            <person name="Pressman A."/>
            <person name="Cogan J.Z."/>
            <person name="Kivenson V."/>
            <person name="Peng X."/>
            <person name="Tan Y."/>
            <person name="Valentine D.L."/>
            <person name="O'Malley M.A."/>
        </authorList>
    </citation>
    <scope>NUCLEOTIDE SEQUENCE [LARGE SCALE GENOMIC DNA]</scope>
    <source>
        <strain evidence="3 4">M.o.H.</strain>
    </source>
</reference>
<keyword evidence="4" id="KW-1185">Reference proteome</keyword>
<dbReference type="InterPro" id="IPR037143">
    <property type="entry name" value="4-PPantetheinyl_Trfase_dom_sf"/>
</dbReference>
<keyword evidence="1" id="KW-0808">Transferase</keyword>
<dbReference type="RefSeq" id="WP_069584000.1">
    <property type="nucleotide sequence ID" value="NZ_LMVM01000039.1"/>
</dbReference>
<dbReference type="OrthoDB" id="75387at2157"/>
<dbReference type="InterPro" id="IPR008278">
    <property type="entry name" value="4-PPantetheinyl_Trfase_dom"/>
</dbReference>
<dbReference type="SUPFAM" id="SSF56214">
    <property type="entry name" value="4'-phosphopantetheinyl transferase"/>
    <property type="match status" value="2"/>
</dbReference>
<evidence type="ECO:0000256" key="1">
    <source>
        <dbReference type="ARBA" id="ARBA00022679"/>
    </source>
</evidence>
<proteinExistence type="predicted"/>
<comment type="caution">
    <text evidence="3">The sequence shown here is derived from an EMBL/GenBank/DDBJ whole genome shotgun (WGS) entry which is preliminary data.</text>
</comment>
<dbReference type="InterPro" id="IPR050559">
    <property type="entry name" value="P-Pant_transferase_sf"/>
</dbReference>
<dbReference type="GO" id="GO:0005829">
    <property type="term" value="C:cytosol"/>
    <property type="evidence" value="ECO:0007669"/>
    <property type="project" value="TreeGrafter"/>
</dbReference>
<organism evidence="3 4">
    <name type="scientific">Methanobacterium bryantii</name>
    <dbReference type="NCBI Taxonomy" id="2161"/>
    <lineage>
        <taxon>Archaea</taxon>
        <taxon>Methanobacteriati</taxon>
        <taxon>Methanobacteriota</taxon>
        <taxon>Methanomada group</taxon>
        <taxon>Methanobacteria</taxon>
        <taxon>Methanobacteriales</taxon>
        <taxon>Methanobacteriaceae</taxon>
        <taxon>Methanobacterium</taxon>
    </lineage>
</organism>
<protein>
    <recommendedName>
        <fullName evidence="2">4'-phosphopantetheinyl transferase domain-containing protein</fullName>
    </recommendedName>
</protein>
<dbReference type="Pfam" id="PF01648">
    <property type="entry name" value="ACPS"/>
    <property type="match status" value="1"/>
</dbReference>
<evidence type="ECO:0000259" key="2">
    <source>
        <dbReference type="Pfam" id="PF01648"/>
    </source>
</evidence>
<dbReference type="EMBL" id="LMVM01000039">
    <property type="protein sequence ID" value="PAV03224.1"/>
    <property type="molecule type" value="Genomic_DNA"/>
</dbReference>
<dbReference type="AlphaFoldDB" id="A0A2A2H1N0"/>
<dbReference type="Gene3D" id="3.90.470.20">
    <property type="entry name" value="4'-phosphopantetheinyl transferase domain"/>
    <property type="match status" value="2"/>
</dbReference>
<sequence>MLLYYMDVSELDFNRIKSSVSKTRIKKSSRYFHKKDRNLSVGVEVLLNHVLDKIGISNPIFDIDKYGKPYLKNYSDIHFNLSHSEKYVACAVSDSPVGVDIEYVQDIDLSLAKYFFYGTEYEYILNNNNQKKAFFELWVLKESYMKMTGLGFRLALDEFCIQINDQIELIHRENTGSFGLWNICGGDYMLGVCSQSRITEPALINLQDIENVIGD</sequence>
<evidence type="ECO:0000313" key="4">
    <source>
        <dbReference type="Proteomes" id="UP000217784"/>
    </source>
</evidence>
<gene>
    <name evidence="3" type="ORF">ASJ80_04270</name>
</gene>
<name>A0A2A2H1N0_METBR</name>
<evidence type="ECO:0000313" key="3">
    <source>
        <dbReference type="EMBL" id="PAV03224.1"/>
    </source>
</evidence>
<feature type="domain" description="4'-phosphopantetheinyl transferase" evidence="2">
    <location>
        <begin position="96"/>
        <end position="176"/>
    </location>
</feature>
<dbReference type="PANTHER" id="PTHR12215:SF10">
    <property type="entry name" value="L-AMINOADIPATE-SEMIALDEHYDE DEHYDROGENASE-PHOSPHOPANTETHEINYL TRANSFERASE"/>
    <property type="match status" value="1"/>
</dbReference>
<dbReference type="GO" id="GO:0000287">
    <property type="term" value="F:magnesium ion binding"/>
    <property type="evidence" value="ECO:0007669"/>
    <property type="project" value="InterPro"/>
</dbReference>
<accession>A0A2A2H1N0</accession>
<dbReference type="PANTHER" id="PTHR12215">
    <property type="entry name" value="PHOSPHOPANTETHEINE TRANSFERASE"/>
    <property type="match status" value="1"/>
</dbReference>